<comment type="cofactor">
    <cofactor evidence="1">
        <name>a divalent metal cation</name>
        <dbReference type="ChEBI" id="CHEBI:60240"/>
    </cofactor>
</comment>
<evidence type="ECO:0000256" key="4">
    <source>
        <dbReference type="ARBA" id="ARBA00030169"/>
    </source>
</evidence>
<gene>
    <name evidence="6" type="ORF">EZH22_21185</name>
</gene>
<dbReference type="AlphaFoldDB" id="A0A974PLN6"/>
<evidence type="ECO:0000256" key="1">
    <source>
        <dbReference type="ARBA" id="ARBA00001968"/>
    </source>
</evidence>
<dbReference type="EMBL" id="CP063362">
    <property type="protein sequence ID" value="QRG05556.1"/>
    <property type="molecule type" value="Genomic_DNA"/>
</dbReference>
<evidence type="ECO:0000313" key="6">
    <source>
        <dbReference type="EMBL" id="QRG05556.1"/>
    </source>
</evidence>
<dbReference type="Gene3D" id="3.50.30.40">
    <property type="entry name" value="Ribonuclease E inhibitor RraA/RraA-like"/>
    <property type="match status" value="1"/>
</dbReference>
<evidence type="ECO:0000313" key="7">
    <source>
        <dbReference type="Proteomes" id="UP000596427"/>
    </source>
</evidence>
<dbReference type="RefSeq" id="WP_203192422.1">
    <property type="nucleotide sequence ID" value="NZ_CP063362.1"/>
</dbReference>
<evidence type="ECO:0000256" key="5">
    <source>
        <dbReference type="PIRSR" id="PIRSR605493-1"/>
    </source>
</evidence>
<organism evidence="6 7">
    <name type="scientific">Xanthobacter dioxanivorans</name>
    <dbReference type="NCBI Taxonomy" id="2528964"/>
    <lineage>
        <taxon>Bacteria</taxon>
        <taxon>Pseudomonadati</taxon>
        <taxon>Pseudomonadota</taxon>
        <taxon>Alphaproteobacteria</taxon>
        <taxon>Hyphomicrobiales</taxon>
        <taxon>Xanthobacteraceae</taxon>
        <taxon>Xanthobacter</taxon>
    </lineage>
</organism>
<sequence>MYDAQTIALFKDVSTTALSDALDAVTSRKLFISHKVRRLAGSRMVGPAVTLMTAATAERAPHNVGIKLLDTTAPGSVIVAQLEDETDAALWGAPEIAVAIRRGLAGFVGDGAVRSVSQAAGSDFGIFATNVTPAGGFGRLKTMFSDQPIECGGIEINPGDLIVGDDDGVIAVPRKLVPDIAATVRHYEGRQARMIAACRALGSIKEALALHGTVEVQR</sequence>
<accession>A0A974PLN6</accession>
<protein>
    <recommendedName>
        <fullName evidence="2">Putative 4-hydroxy-4-methyl-2-oxoglutarate aldolase</fullName>
    </recommendedName>
    <alternativeName>
        <fullName evidence="3">Regulator of ribonuclease activity homolog</fullName>
    </alternativeName>
    <alternativeName>
        <fullName evidence="4">RraA-like protein</fullName>
    </alternativeName>
</protein>
<feature type="binding site" evidence="5">
    <location>
        <position position="114"/>
    </location>
    <ligand>
        <name>substrate</name>
    </ligand>
</feature>
<keyword evidence="7" id="KW-1185">Reference proteome</keyword>
<dbReference type="Pfam" id="PF03737">
    <property type="entry name" value="RraA-like"/>
    <property type="match status" value="1"/>
</dbReference>
<dbReference type="InterPro" id="IPR005493">
    <property type="entry name" value="RraA/RraA-like"/>
</dbReference>
<reference evidence="6 7" key="1">
    <citation type="submission" date="2020-10" db="EMBL/GenBank/DDBJ databases">
        <title>Degradation of 1,4-Dioxane by Xanthobacter sp. YN2, via a Novel Group-2 Soluble Di-Iron Monooxygenase.</title>
        <authorList>
            <person name="Ma F."/>
            <person name="Wang Y."/>
            <person name="Yang J."/>
            <person name="Guo H."/>
            <person name="Su D."/>
            <person name="Yu L."/>
        </authorList>
    </citation>
    <scope>NUCLEOTIDE SEQUENCE [LARGE SCALE GENOMIC DNA]</scope>
    <source>
        <strain evidence="6 7">YN2</strain>
    </source>
</reference>
<name>A0A974PLN6_9HYPH</name>
<proteinExistence type="predicted"/>
<evidence type="ECO:0000256" key="2">
    <source>
        <dbReference type="ARBA" id="ARBA00016549"/>
    </source>
</evidence>
<evidence type="ECO:0000256" key="3">
    <source>
        <dbReference type="ARBA" id="ARBA00029596"/>
    </source>
</evidence>
<dbReference type="InterPro" id="IPR036704">
    <property type="entry name" value="RraA/RraA-like_sf"/>
</dbReference>
<dbReference type="SUPFAM" id="SSF89562">
    <property type="entry name" value="RraA-like"/>
    <property type="match status" value="1"/>
</dbReference>
<dbReference type="PANTHER" id="PTHR33254">
    <property type="entry name" value="4-HYDROXY-4-METHYL-2-OXOGLUTARATE ALDOLASE 3-RELATED"/>
    <property type="match status" value="1"/>
</dbReference>
<dbReference type="KEGG" id="xdi:EZH22_21185"/>
<dbReference type="Proteomes" id="UP000596427">
    <property type="component" value="Chromosome"/>
</dbReference>
<dbReference type="PANTHER" id="PTHR33254:SF4">
    <property type="entry name" value="4-HYDROXY-4-METHYL-2-OXOGLUTARATE ALDOLASE 3-RELATED"/>
    <property type="match status" value="1"/>
</dbReference>
<dbReference type="CDD" id="cd16841">
    <property type="entry name" value="RraA_family"/>
    <property type="match status" value="1"/>
</dbReference>